<dbReference type="Pfam" id="PF20377">
    <property type="entry name" value="DUF6672"/>
    <property type="match status" value="1"/>
</dbReference>
<gene>
    <name evidence="3" type="ORF">SPIROBIBN47_270011</name>
</gene>
<evidence type="ECO:0000256" key="2">
    <source>
        <dbReference type="SAM" id="Phobius"/>
    </source>
</evidence>
<name>A0A3P3XIP3_9SPIR</name>
<proteinExistence type="predicted"/>
<evidence type="ECO:0000256" key="1">
    <source>
        <dbReference type="SAM" id="MobiDB-lite"/>
    </source>
</evidence>
<reference evidence="3" key="1">
    <citation type="submission" date="2017-02" db="EMBL/GenBank/DDBJ databases">
        <authorList>
            <person name="Regsiter A."/>
            <person name="William W."/>
        </authorList>
    </citation>
    <scope>NUCLEOTIDE SEQUENCE</scope>
    <source>
        <strain evidence="3">Bib</strain>
    </source>
</reference>
<dbReference type="AlphaFoldDB" id="A0A3P3XIP3"/>
<sequence length="164" mass="18204">MNGTTKTRRLAIRGGLLVIYVLLMVLMIMTGRRHTILIDNKDAADGSYSAINGMEVAIDRQESSEYYPGDRDKAMVQGQTHKIKVTIFDDNKTIEKEFKVPLWSDVMIISVPKLIAGVEPWIEPFTMAEQIQEAQESGPPAGETSFQSIGPAQPMEVEQVPPTP</sequence>
<feature type="transmembrane region" description="Helical" evidence="2">
    <location>
        <begin position="12"/>
        <end position="31"/>
    </location>
</feature>
<keyword evidence="2" id="KW-0472">Membrane</keyword>
<evidence type="ECO:0000313" key="3">
    <source>
        <dbReference type="EMBL" id="SLM12923.1"/>
    </source>
</evidence>
<accession>A0A3P3XIP3</accession>
<dbReference type="EMBL" id="FWDM01000020">
    <property type="protein sequence ID" value="SLM12923.1"/>
    <property type="molecule type" value="Genomic_DNA"/>
</dbReference>
<keyword evidence="2" id="KW-0812">Transmembrane</keyword>
<protein>
    <submittedName>
        <fullName evidence="3">Uncharacterized protein</fullName>
    </submittedName>
</protein>
<feature type="region of interest" description="Disordered" evidence="1">
    <location>
        <begin position="131"/>
        <end position="164"/>
    </location>
</feature>
<keyword evidence="2" id="KW-1133">Transmembrane helix</keyword>
<dbReference type="InterPro" id="IPR046654">
    <property type="entry name" value="DUF6672"/>
</dbReference>
<organism evidence="3">
    <name type="scientific">uncultured spirochete</name>
    <dbReference type="NCBI Taxonomy" id="156406"/>
    <lineage>
        <taxon>Bacteria</taxon>
        <taxon>Pseudomonadati</taxon>
        <taxon>Spirochaetota</taxon>
        <taxon>Spirochaetia</taxon>
        <taxon>Spirochaetales</taxon>
        <taxon>environmental samples</taxon>
    </lineage>
</organism>